<organism evidence="6 7">
    <name type="scientific">Paludisphaera borealis</name>
    <dbReference type="NCBI Taxonomy" id="1387353"/>
    <lineage>
        <taxon>Bacteria</taxon>
        <taxon>Pseudomonadati</taxon>
        <taxon>Planctomycetota</taxon>
        <taxon>Planctomycetia</taxon>
        <taxon>Isosphaerales</taxon>
        <taxon>Isosphaeraceae</taxon>
        <taxon>Paludisphaera</taxon>
    </lineage>
</organism>
<dbReference type="InterPro" id="IPR002048">
    <property type="entry name" value="EF_hand_dom"/>
</dbReference>
<gene>
    <name evidence="6" type="ORF">BSF38_00064</name>
</gene>
<dbReference type="InterPro" id="IPR018247">
    <property type="entry name" value="EF_Hand_1_Ca_BS"/>
</dbReference>
<sequence>MIRTAIVIVTLIGTAVLPQRSSAQQTARTGQGGPQNPLLQAFDTDHDGALSATEIDAAATKLRERDANQDGKLTADELPRGTGGRGGAGRGAGVTEVDGELSKPPLPLDDGEKRILAAIEQARGGERYANVSTADGRLLRQLAESLGAKRIVELGTSTGESGLWFSMALRKTGGKLHTHDLDPGRIAVARKNFKTAGVEDLVIITEGDAHQTAPRNKDPIDILFIDAEKEGYDAYLKELLPYVRPGGLIIAHNMKRPAPNPRYVEAITTRPDLDSSFVLMDGAGLGITLKKR</sequence>
<dbReference type="PANTHER" id="PTHR43167">
    <property type="entry name" value="PUTATIVE (AFU_ORTHOLOGUE AFUA_6G01830)-RELATED"/>
    <property type="match status" value="1"/>
</dbReference>
<keyword evidence="3" id="KW-0949">S-adenosyl-L-methionine</keyword>
<dbReference type="EC" id="2.1.1.-" evidence="6"/>
<accession>A0A1U7CIA0</accession>
<keyword evidence="2 6" id="KW-0808">Transferase</keyword>
<protein>
    <submittedName>
        <fullName evidence="6">O-methyltransferase</fullName>
        <ecNumber evidence="6">2.1.1.-</ecNumber>
    </submittedName>
</protein>
<dbReference type="GO" id="GO:0008171">
    <property type="term" value="F:O-methyltransferase activity"/>
    <property type="evidence" value="ECO:0007669"/>
    <property type="project" value="InterPro"/>
</dbReference>
<evidence type="ECO:0000256" key="4">
    <source>
        <dbReference type="SAM" id="MobiDB-lite"/>
    </source>
</evidence>
<dbReference type="PROSITE" id="PS51682">
    <property type="entry name" value="SAM_OMT_I"/>
    <property type="match status" value="1"/>
</dbReference>
<evidence type="ECO:0000256" key="2">
    <source>
        <dbReference type="ARBA" id="ARBA00022679"/>
    </source>
</evidence>
<dbReference type="PANTHER" id="PTHR43167:SF1">
    <property type="entry name" value="PUTATIVE (AFU_ORTHOLOGUE AFUA_6G01830)-RELATED"/>
    <property type="match status" value="1"/>
</dbReference>
<dbReference type="SUPFAM" id="SSF53335">
    <property type="entry name" value="S-adenosyl-L-methionine-dependent methyltransferases"/>
    <property type="match status" value="1"/>
</dbReference>
<evidence type="ECO:0000313" key="6">
    <source>
        <dbReference type="EMBL" id="APW58664.1"/>
    </source>
</evidence>
<dbReference type="Pfam" id="PF13202">
    <property type="entry name" value="EF-hand_5"/>
    <property type="match status" value="2"/>
</dbReference>
<feature type="compositionally biased region" description="Gly residues" evidence="4">
    <location>
        <begin position="81"/>
        <end position="92"/>
    </location>
</feature>
<dbReference type="InterPro" id="IPR011992">
    <property type="entry name" value="EF-hand-dom_pair"/>
</dbReference>
<dbReference type="EMBL" id="CP019082">
    <property type="protein sequence ID" value="APW58664.1"/>
    <property type="molecule type" value="Genomic_DNA"/>
</dbReference>
<keyword evidence="1 6" id="KW-0489">Methyltransferase</keyword>
<dbReference type="KEGG" id="pbor:BSF38_00064"/>
<dbReference type="Pfam" id="PF01596">
    <property type="entry name" value="Methyltransf_3"/>
    <property type="match status" value="1"/>
</dbReference>
<dbReference type="Gene3D" id="3.40.50.150">
    <property type="entry name" value="Vaccinia Virus protein VP39"/>
    <property type="match status" value="1"/>
</dbReference>
<proteinExistence type="predicted"/>
<dbReference type="GO" id="GO:0005509">
    <property type="term" value="F:calcium ion binding"/>
    <property type="evidence" value="ECO:0007669"/>
    <property type="project" value="InterPro"/>
</dbReference>
<dbReference type="STRING" id="1387353.BSF38_00064"/>
<keyword evidence="7" id="KW-1185">Reference proteome</keyword>
<feature type="domain" description="EF-hand" evidence="5">
    <location>
        <begin position="66"/>
        <end position="78"/>
    </location>
</feature>
<feature type="region of interest" description="Disordered" evidence="4">
    <location>
        <begin position="62"/>
        <end position="109"/>
    </location>
</feature>
<dbReference type="Proteomes" id="UP000186309">
    <property type="component" value="Chromosome"/>
</dbReference>
<dbReference type="AlphaFoldDB" id="A0A1U7CIA0"/>
<evidence type="ECO:0000313" key="7">
    <source>
        <dbReference type="Proteomes" id="UP000186309"/>
    </source>
</evidence>
<evidence type="ECO:0000259" key="5">
    <source>
        <dbReference type="Pfam" id="PF13202"/>
    </source>
</evidence>
<dbReference type="InterPro" id="IPR002935">
    <property type="entry name" value="SAM_O-MeTrfase"/>
</dbReference>
<dbReference type="RefSeq" id="WP_076342945.1">
    <property type="nucleotide sequence ID" value="NZ_CP019082.1"/>
</dbReference>
<dbReference type="SUPFAM" id="SSF47473">
    <property type="entry name" value="EF-hand"/>
    <property type="match status" value="1"/>
</dbReference>
<dbReference type="CDD" id="cd02440">
    <property type="entry name" value="AdoMet_MTases"/>
    <property type="match status" value="1"/>
</dbReference>
<reference evidence="7" key="1">
    <citation type="submission" date="2016-12" db="EMBL/GenBank/DDBJ databases">
        <title>Comparative genomics of four Isosphaeraceae planctomycetes: a common pool of plasmids and glycoside hydrolase genes.</title>
        <authorList>
            <person name="Ivanova A."/>
        </authorList>
    </citation>
    <scope>NUCLEOTIDE SEQUENCE [LARGE SCALE GENOMIC DNA]</scope>
    <source>
        <strain evidence="7">PX4</strain>
    </source>
</reference>
<evidence type="ECO:0000256" key="3">
    <source>
        <dbReference type="ARBA" id="ARBA00022691"/>
    </source>
</evidence>
<feature type="domain" description="EF-hand" evidence="5">
    <location>
        <begin position="39"/>
        <end position="54"/>
    </location>
</feature>
<name>A0A1U7CIA0_9BACT</name>
<feature type="compositionally biased region" description="Basic and acidic residues" evidence="4">
    <location>
        <begin position="62"/>
        <end position="79"/>
    </location>
</feature>
<dbReference type="Gene3D" id="1.10.238.10">
    <property type="entry name" value="EF-hand"/>
    <property type="match status" value="1"/>
</dbReference>
<dbReference type="PROSITE" id="PS00018">
    <property type="entry name" value="EF_HAND_1"/>
    <property type="match status" value="2"/>
</dbReference>
<dbReference type="InterPro" id="IPR029063">
    <property type="entry name" value="SAM-dependent_MTases_sf"/>
</dbReference>
<evidence type="ECO:0000256" key="1">
    <source>
        <dbReference type="ARBA" id="ARBA00022603"/>
    </source>
</evidence>
<dbReference type="GO" id="GO:0032259">
    <property type="term" value="P:methylation"/>
    <property type="evidence" value="ECO:0007669"/>
    <property type="project" value="UniProtKB-KW"/>
</dbReference>